<keyword evidence="1" id="KW-0472">Membrane</keyword>
<comment type="caution">
    <text evidence="3">The sequence shown here is derived from an EMBL/GenBank/DDBJ whole genome shotgun (WGS) entry which is preliminary data.</text>
</comment>
<dbReference type="InterPro" id="IPR007863">
    <property type="entry name" value="Peptidase_M16_C"/>
</dbReference>
<evidence type="ECO:0000256" key="1">
    <source>
        <dbReference type="SAM" id="Phobius"/>
    </source>
</evidence>
<feature type="domain" description="Peptidase M16 C-terminal" evidence="2">
    <location>
        <begin position="214"/>
        <end position="298"/>
    </location>
</feature>
<evidence type="ECO:0000313" key="4">
    <source>
        <dbReference type="Proteomes" id="UP000630887"/>
    </source>
</evidence>
<accession>A0A8J3PB99</accession>
<sequence>MIEHQIDGVPVLFVEASGPLRAGLMFRVGRADEPLPLAGITHLVEHLAMHRHGLMDHHANASVGAIVTHFYTGGTAAEVVAFFDKLCASLADLPLERLGVEKEILRTEASGRGGGVNGSLPVWRYGAQGYGLLTYNEFGVYRASADDLRGWTSANFTRDNAVLWLSGEEIPAELRLSLPAGTRRPVPEPTSALRGTPAYFHADAAGIVLDTVVPRSVAAQLYSAVLERALYRELRLDAGVSYTASTDYSPRGDGMAVLTAYVDALPEKHSAAFNGFVDVFKQLAKSGIDAQELEAVRTMALAGVDHPDYDKARLPAVALDLLTGRPVRTAAENAARVREVTVADMAAVAADAYANALLQVPYGVIAETSGFVCAPATSESAVTGRRHPARGGGDTALVIAADGVSVVDKSGQALTVRFADCAARLRWPDGASAFIGKDGIVVTIEPTLYDVDAPALAALDRGVPDSLTVPMPARSPDRIPQPQAQQRSSARWPARKITFAVVTPLTGLLIWRFISMANAWTPRDGELSEQIILSMLLLSAAGTIWASLLGINRLKLGRW</sequence>
<dbReference type="Proteomes" id="UP000630887">
    <property type="component" value="Unassembled WGS sequence"/>
</dbReference>
<evidence type="ECO:0000259" key="2">
    <source>
        <dbReference type="Pfam" id="PF05193"/>
    </source>
</evidence>
<dbReference type="EMBL" id="BONI01000088">
    <property type="protein sequence ID" value="GIG10429.1"/>
    <property type="molecule type" value="Genomic_DNA"/>
</dbReference>
<organism evidence="3 4">
    <name type="scientific">Catellatospora coxensis</name>
    <dbReference type="NCBI Taxonomy" id="310354"/>
    <lineage>
        <taxon>Bacteria</taxon>
        <taxon>Bacillati</taxon>
        <taxon>Actinomycetota</taxon>
        <taxon>Actinomycetes</taxon>
        <taxon>Micromonosporales</taxon>
        <taxon>Micromonosporaceae</taxon>
        <taxon>Catellatospora</taxon>
    </lineage>
</organism>
<dbReference type="GO" id="GO:0046872">
    <property type="term" value="F:metal ion binding"/>
    <property type="evidence" value="ECO:0007669"/>
    <property type="project" value="InterPro"/>
</dbReference>
<dbReference type="SUPFAM" id="SSF63411">
    <property type="entry name" value="LuxS/MPP-like metallohydrolase"/>
    <property type="match status" value="2"/>
</dbReference>
<keyword evidence="1" id="KW-0812">Transmembrane</keyword>
<proteinExistence type="predicted"/>
<dbReference type="Gene3D" id="3.30.830.10">
    <property type="entry name" value="Metalloenzyme, LuxS/M16 peptidase-like"/>
    <property type="match status" value="1"/>
</dbReference>
<dbReference type="InterPro" id="IPR011249">
    <property type="entry name" value="Metalloenz_LuxS/M16"/>
</dbReference>
<protein>
    <recommendedName>
        <fullName evidence="2">Peptidase M16 C-terminal domain-containing protein</fullName>
    </recommendedName>
</protein>
<feature type="transmembrane region" description="Helical" evidence="1">
    <location>
        <begin position="531"/>
        <end position="551"/>
    </location>
</feature>
<keyword evidence="1" id="KW-1133">Transmembrane helix</keyword>
<evidence type="ECO:0000313" key="3">
    <source>
        <dbReference type="EMBL" id="GIG10429.1"/>
    </source>
</evidence>
<feature type="transmembrane region" description="Helical" evidence="1">
    <location>
        <begin position="497"/>
        <end position="519"/>
    </location>
</feature>
<reference evidence="3 4" key="1">
    <citation type="submission" date="2021-01" db="EMBL/GenBank/DDBJ databases">
        <title>Whole genome shotgun sequence of Catellatospora coxensis NBRC 107359.</title>
        <authorList>
            <person name="Komaki H."/>
            <person name="Tamura T."/>
        </authorList>
    </citation>
    <scope>NUCLEOTIDE SEQUENCE [LARGE SCALE GENOMIC DNA]</scope>
    <source>
        <strain evidence="3 4">NBRC 107359</strain>
    </source>
</reference>
<keyword evidence="4" id="KW-1185">Reference proteome</keyword>
<dbReference type="Pfam" id="PF05193">
    <property type="entry name" value="Peptidase_M16_C"/>
    <property type="match status" value="1"/>
</dbReference>
<name>A0A8J3PB99_9ACTN</name>
<dbReference type="AlphaFoldDB" id="A0A8J3PB99"/>
<dbReference type="RefSeq" id="WP_203698371.1">
    <property type="nucleotide sequence ID" value="NZ_BAAALC010000073.1"/>
</dbReference>
<gene>
    <name evidence="3" type="ORF">Cco03nite_71290</name>
</gene>